<dbReference type="InterPro" id="IPR001845">
    <property type="entry name" value="HTH_ArsR_DNA-bd_dom"/>
</dbReference>
<evidence type="ECO:0000313" key="3">
    <source>
        <dbReference type="Proteomes" id="UP000295781"/>
    </source>
</evidence>
<dbReference type="PRINTS" id="PR00778">
    <property type="entry name" value="HTHARSR"/>
</dbReference>
<dbReference type="AlphaFoldDB" id="A0A4P2Q9Q6"/>
<evidence type="ECO:0000313" key="2">
    <source>
        <dbReference type="EMBL" id="AUX26330.1"/>
    </source>
</evidence>
<dbReference type="EMBL" id="CP012670">
    <property type="protein sequence ID" value="AUX26330.1"/>
    <property type="molecule type" value="Genomic_DNA"/>
</dbReference>
<protein>
    <submittedName>
        <fullName evidence="2">ArsR family transcriptional regulator</fullName>
    </submittedName>
</protein>
<dbReference type="Gene3D" id="1.10.10.10">
    <property type="entry name" value="Winged helix-like DNA-binding domain superfamily/Winged helix DNA-binding domain"/>
    <property type="match status" value="1"/>
</dbReference>
<dbReference type="InterPro" id="IPR011991">
    <property type="entry name" value="ArsR-like_HTH"/>
</dbReference>
<sequence length="113" mass="13200">MLYSYNMSSADPDDLVFKALADGRRREILDLLKDGPKTTGELCDHFVDWDRCTVMQHLGVLEKAELVIARREGRHRWNYLNVLPIKRIQDRWISPYASAAVDLLDRLKRDLET</sequence>
<dbReference type="Proteomes" id="UP000295781">
    <property type="component" value="Chromosome"/>
</dbReference>
<dbReference type="SMART" id="SM00418">
    <property type="entry name" value="HTH_ARSR"/>
    <property type="match status" value="1"/>
</dbReference>
<dbReference type="InterPro" id="IPR036390">
    <property type="entry name" value="WH_DNA-bd_sf"/>
</dbReference>
<evidence type="ECO:0000259" key="1">
    <source>
        <dbReference type="SMART" id="SM00418"/>
    </source>
</evidence>
<gene>
    <name evidence="2" type="primary">arsR</name>
    <name evidence="2" type="ORF">SOCEGT47_068910</name>
</gene>
<feature type="domain" description="HTH arsR-type" evidence="1">
    <location>
        <begin position="15"/>
        <end position="90"/>
    </location>
</feature>
<dbReference type="CDD" id="cd00090">
    <property type="entry name" value="HTH_ARSR"/>
    <property type="match status" value="1"/>
</dbReference>
<dbReference type="SUPFAM" id="SSF46785">
    <property type="entry name" value="Winged helix' DNA-binding domain"/>
    <property type="match status" value="1"/>
</dbReference>
<dbReference type="Pfam" id="PF12840">
    <property type="entry name" value="HTH_20"/>
    <property type="match status" value="1"/>
</dbReference>
<proteinExistence type="predicted"/>
<accession>A0A4P2Q9Q6</accession>
<reference evidence="2 3" key="1">
    <citation type="submission" date="2015-09" db="EMBL/GenBank/DDBJ databases">
        <title>Sorangium comparison.</title>
        <authorList>
            <person name="Zaburannyi N."/>
            <person name="Bunk B."/>
            <person name="Overmann J."/>
            <person name="Mueller R."/>
        </authorList>
    </citation>
    <scope>NUCLEOTIDE SEQUENCE [LARGE SCALE GENOMIC DNA]</scope>
    <source>
        <strain evidence="2 3">So ceGT47</strain>
    </source>
</reference>
<dbReference type="InterPro" id="IPR036388">
    <property type="entry name" value="WH-like_DNA-bd_sf"/>
</dbReference>
<dbReference type="GO" id="GO:0003700">
    <property type="term" value="F:DNA-binding transcription factor activity"/>
    <property type="evidence" value="ECO:0007669"/>
    <property type="project" value="InterPro"/>
</dbReference>
<organism evidence="2 3">
    <name type="scientific">Sorangium cellulosum</name>
    <name type="common">Polyangium cellulosum</name>
    <dbReference type="NCBI Taxonomy" id="56"/>
    <lineage>
        <taxon>Bacteria</taxon>
        <taxon>Pseudomonadati</taxon>
        <taxon>Myxococcota</taxon>
        <taxon>Polyangia</taxon>
        <taxon>Polyangiales</taxon>
        <taxon>Polyangiaceae</taxon>
        <taxon>Sorangium</taxon>
    </lineage>
</organism>
<dbReference type="PANTHER" id="PTHR38600:SF1">
    <property type="entry name" value="TRANSCRIPTIONAL REGULATORY PROTEIN"/>
    <property type="match status" value="1"/>
</dbReference>
<name>A0A4P2Q9Q6_SORCE</name>
<dbReference type="PANTHER" id="PTHR38600">
    <property type="entry name" value="TRANSCRIPTIONAL REGULATORY PROTEIN"/>
    <property type="match status" value="1"/>
</dbReference>